<dbReference type="OrthoDB" id="13401at2"/>
<dbReference type="Gene3D" id="3.90.70.10">
    <property type="entry name" value="Cysteine proteinases"/>
    <property type="match status" value="1"/>
</dbReference>
<dbReference type="EMBL" id="JH651384">
    <property type="protein sequence ID" value="EIJ35505.1"/>
    <property type="molecule type" value="Genomic_DNA"/>
</dbReference>
<name>A0A656HKF6_THINJ</name>
<feature type="region of interest" description="Disordered" evidence="1">
    <location>
        <begin position="193"/>
        <end position="219"/>
    </location>
</feature>
<dbReference type="GO" id="GO:0006508">
    <property type="term" value="P:proteolysis"/>
    <property type="evidence" value="ECO:0007669"/>
    <property type="project" value="InterPro"/>
</dbReference>
<feature type="domain" description="Peptidase C39" evidence="2">
    <location>
        <begin position="51"/>
        <end position="174"/>
    </location>
</feature>
<reference evidence="4" key="1">
    <citation type="journal article" date="2011" name="Stand. Genomic Sci.">
        <title>Genome sequence of the filamentous, gliding Thiothrix nivea neotype strain (JP2(T)).</title>
        <authorList>
            <person name="Lapidus A."/>
            <person name="Nolan M."/>
            <person name="Lucas S."/>
            <person name="Glavina Del Rio T."/>
            <person name="Tice H."/>
            <person name="Cheng J.F."/>
            <person name="Tapia R."/>
            <person name="Han C."/>
            <person name="Goodwin L."/>
            <person name="Pitluck S."/>
            <person name="Liolios K."/>
            <person name="Pagani I."/>
            <person name="Ivanova N."/>
            <person name="Huntemann M."/>
            <person name="Mavromatis K."/>
            <person name="Mikhailova N."/>
            <person name="Pati A."/>
            <person name="Chen A."/>
            <person name="Palaniappan K."/>
            <person name="Land M."/>
            <person name="Brambilla E.M."/>
            <person name="Rohde M."/>
            <person name="Abt B."/>
            <person name="Verbarg S."/>
            <person name="Goker M."/>
            <person name="Bristow J."/>
            <person name="Eisen J.A."/>
            <person name="Markowitz V."/>
            <person name="Hugenholtz P."/>
            <person name="Kyrpides N.C."/>
            <person name="Klenk H.P."/>
            <person name="Woyke T."/>
        </authorList>
    </citation>
    <scope>NUCLEOTIDE SEQUENCE [LARGE SCALE GENOMIC DNA]</scope>
    <source>
        <strain evidence="4">ATCC 35100 / DSM 5205 / JP2</strain>
    </source>
</reference>
<dbReference type="GO" id="GO:0016020">
    <property type="term" value="C:membrane"/>
    <property type="evidence" value="ECO:0007669"/>
    <property type="project" value="InterPro"/>
</dbReference>
<gene>
    <name evidence="3" type="ORF">Thini_2979</name>
</gene>
<evidence type="ECO:0000256" key="1">
    <source>
        <dbReference type="SAM" id="MobiDB-lite"/>
    </source>
</evidence>
<dbReference type="Pfam" id="PF03412">
    <property type="entry name" value="Peptidase_C39"/>
    <property type="match status" value="1"/>
</dbReference>
<dbReference type="CDD" id="cd02423">
    <property type="entry name" value="Peptidase_C39G"/>
    <property type="match status" value="1"/>
</dbReference>
<keyword evidence="4" id="KW-1185">Reference proteome</keyword>
<dbReference type="GO" id="GO:0008233">
    <property type="term" value="F:peptidase activity"/>
    <property type="evidence" value="ECO:0007669"/>
    <property type="project" value="InterPro"/>
</dbReference>
<accession>A0A656HKF6</accession>
<dbReference type="PROSITE" id="PS50990">
    <property type="entry name" value="PEPTIDASE_C39"/>
    <property type="match status" value="1"/>
</dbReference>
<sequence precursor="true">MHRMLLVIFYLVLALPLSGQSEEIVFSSRTVSGVLHIESWKALRDKGVVKQDLDYSCGAASIATLLTEYYRRPTTEEEVLKLLAKGGSRASFADMQRILPQLGFKGFGLATSWEQLVSLKLPVVVYVRHRKEDHFTVLRGISDTHVSLADPSLGNRILTRQQFKDIWETRDEPGLEGKMLAVLPLGKKKKPVDKGFFAKPQPPVLPLKLLTQRRPSSPP</sequence>
<dbReference type="AlphaFoldDB" id="A0A656HKF6"/>
<organism evidence="3 4">
    <name type="scientific">Thiothrix nivea (strain ATCC 35100 / DSM 5205 / JP2)</name>
    <dbReference type="NCBI Taxonomy" id="870187"/>
    <lineage>
        <taxon>Bacteria</taxon>
        <taxon>Pseudomonadati</taxon>
        <taxon>Pseudomonadota</taxon>
        <taxon>Gammaproteobacteria</taxon>
        <taxon>Thiotrichales</taxon>
        <taxon>Thiotrichaceae</taxon>
        <taxon>Thiothrix</taxon>
    </lineage>
</organism>
<dbReference type="InterPro" id="IPR005074">
    <property type="entry name" value="Peptidase_C39"/>
</dbReference>
<evidence type="ECO:0000259" key="2">
    <source>
        <dbReference type="PROSITE" id="PS50990"/>
    </source>
</evidence>
<evidence type="ECO:0000313" key="4">
    <source>
        <dbReference type="Proteomes" id="UP000005317"/>
    </source>
</evidence>
<evidence type="ECO:0000313" key="3">
    <source>
        <dbReference type="EMBL" id="EIJ35505.1"/>
    </source>
</evidence>
<protein>
    <submittedName>
        <fullName evidence="3">Peptidase C39 bacteriocin processing</fullName>
    </submittedName>
</protein>
<dbReference type="GO" id="GO:0005524">
    <property type="term" value="F:ATP binding"/>
    <property type="evidence" value="ECO:0007669"/>
    <property type="project" value="InterPro"/>
</dbReference>
<proteinExistence type="predicted"/>
<dbReference type="Proteomes" id="UP000005317">
    <property type="component" value="Unassembled WGS sequence"/>
</dbReference>